<dbReference type="Proteomes" id="UP000887566">
    <property type="component" value="Unplaced"/>
</dbReference>
<feature type="region of interest" description="Disordered" evidence="1">
    <location>
        <begin position="26"/>
        <end position="56"/>
    </location>
</feature>
<feature type="chain" id="PRO_5036953594" evidence="2">
    <location>
        <begin position="26"/>
        <end position="105"/>
    </location>
</feature>
<organism evidence="3 4">
    <name type="scientific">Plectus sambesii</name>
    <dbReference type="NCBI Taxonomy" id="2011161"/>
    <lineage>
        <taxon>Eukaryota</taxon>
        <taxon>Metazoa</taxon>
        <taxon>Ecdysozoa</taxon>
        <taxon>Nematoda</taxon>
        <taxon>Chromadorea</taxon>
        <taxon>Plectida</taxon>
        <taxon>Plectina</taxon>
        <taxon>Plectoidea</taxon>
        <taxon>Plectidae</taxon>
        <taxon>Plectus</taxon>
    </lineage>
</organism>
<proteinExistence type="predicted"/>
<name>A0A914XTI0_9BILA</name>
<keyword evidence="2" id="KW-0732">Signal</keyword>
<evidence type="ECO:0000256" key="2">
    <source>
        <dbReference type="SAM" id="SignalP"/>
    </source>
</evidence>
<keyword evidence="3" id="KW-1185">Reference proteome</keyword>
<protein>
    <submittedName>
        <fullName evidence="4">Secreted protein</fullName>
    </submittedName>
</protein>
<feature type="compositionally biased region" description="Basic and acidic residues" evidence="1">
    <location>
        <begin position="39"/>
        <end position="50"/>
    </location>
</feature>
<accession>A0A914XTI0</accession>
<feature type="compositionally biased region" description="Polar residues" evidence="1">
    <location>
        <begin position="27"/>
        <end position="38"/>
    </location>
</feature>
<evidence type="ECO:0000313" key="4">
    <source>
        <dbReference type="WBParaSite" id="PSAMB.scaffold9551size4850.g32529.t1"/>
    </source>
</evidence>
<evidence type="ECO:0000313" key="3">
    <source>
        <dbReference type="Proteomes" id="UP000887566"/>
    </source>
</evidence>
<reference evidence="4" key="1">
    <citation type="submission" date="2022-11" db="UniProtKB">
        <authorList>
            <consortium name="WormBaseParasite"/>
        </authorList>
    </citation>
    <scope>IDENTIFICATION</scope>
</reference>
<evidence type="ECO:0000256" key="1">
    <source>
        <dbReference type="SAM" id="MobiDB-lite"/>
    </source>
</evidence>
<dbReference type="AlphaFoldDB" id="A0A914XTI0"/>
<sequence>MMPITGKLVAVLVLSSFLLLQQVQARPATQRSPAITNKRNPDNIDKREIDSNSAIHGYPSNGAYGKSFGSYVPQKIHPGLIGTGDGQGNFAYLICHDCGHGRRRK</sequence>
<feature type="signal peptide" evidence="2">
    <location>
        <begin position="1"/>
        <end position="25"/>
    </location>
</feature>
<dbReference type="WBParaSite" id="PSAMB.scaffold9551size4850.g32529.t1">
    <property type="protein sequence ID" value="PSAMB.scaffold9551size4850.g32529.t1"/>
    <property type="gene ID" value="PSAMB.scaffold9551size4850.g32529"/>
</dbReference>